<evidence type="ECO:0008006" key="3">
    <source>
        <dbReference type="Google" id="ProtNLM"/>
    </source>
</evidence>
<evidence type="ECO:0000313" key="1">
    <source>
        <dbReference type="EMBL" id="GBD07991.1"/>
    </source>
</evidence>
<organism evidence="1 2">
    <name type="scientific">Candidatus Thermoflexus japonica</name>
    <dbReference type="NCBI Taxonomy" id="2035417"/>
    <lineage>
        <taxon>Bacteria</taxon>
        <taxon>Bacillati</taxon>
        <taxon>Chloroflexota</taxon>
        <taxon>Thermoflexia</taxon>
        <taxon>Thermoflexales</taxon>
        <taxon>Thermoflexaceae</taxon>
        <taxon>Thermoflexus</taxon>
    </lineage>
</organism>
<dbReference type="AlphaFoldDB" id="A0A2H5Y3I0"/>
<sequence>MGHLSALHALEGLRGHWEIENRLYWVRDVTLREDRLHGRKIGPGLSLIRNLAINLLRTLGYRFVVDGFRALSAWPDRGLSLLIRRKS</sequence>
<dbReference type="EMBL" id="BEHY01000003">
    <property type="protein sequence ID" value="GBD07991.1"/>
    <property type="molecule type" value="Genomic_DNA"/>
</dbReference>
<gene>
    <name evidence="1" type="ORF">HRbin22_00217</name>
</gene>
<accession>A0A2H5Y3I0</accession>
<dbReference type="Proteomes" id="UP000236642">
    <property type="component" value="Unassembled WGS sequence"/>
</dbReference>
<proteinExistence type="predicted"/>
<reference evidence="2" key="1">
    <citation type="submission" date="2017-09" db="EMBL/GenBank/DDBJ databases">
        <title>Metaegenomics of thermophilic ammonia-oxidizing enrichment culture.</title>
        <authorList>
            <person name="Kato S."/>
            <person name="Suzuki K."/>
        </authorList>
    </citation>
    <scope>NUCLEOTIDE SEQUENCE [LARGE SCALE GENOMIC DNA]</scope>
</reference>
<name>A0A2H5Y3I0_9CHLR</name>
<protein>
    <recommendedName>
        <fullName evidence="3">Transposase</fullName>
    </recommendedName>
</protein>
<evidence type="ECO:0000313" key="2">
    <source>
        <dbReference type="Proteomes" id="UP000236642"/>
    </source>
</evidence>
<comment type="caution">
    <text evidence="1">The sequence shown here is derived from an EMBL/GenBank/DDBJ whole genome shotgun (WGS) entry which is preliminary data.</text>
</comment>